<accession>A0ABP6T2M5</accession>
<proteinExistence type="predicted"/>
<evidence type="ECO:0000313" key="2">
    <source>
        <dbReference type="EMBL" id="GAA3390603.1"/>
    </source>
</evidence>
<feature type="transmembrane region" description="Helical" evidence="1">
    <location>
        <begin position="50"/>
        <end position="70"/>
    </location>
</feature>
<dbReference type="PANTHER" id="PTHR36974">
    <property type="entry name" value="MEMBRANE PROTEIN-RELATED"/>
    <property type="match status" value="1"/>
</dbReference>
<name>A0ABP6T2M5_9ACTN</name>
<feature type="transmembrane region" description="Helical" evidence="1">
    <location>
        <begin position="77"/>
        <end position="97"/>
    </location>
</feature>
<keyword evidence="3" id="KW-1185">Reference proteome</keyword>
<comment type="caution">
    <text evidence="2">The sequence shown here is derived from an EMBL/GenBank/DDBJ whole genome shotgun (WGS) entry which is preliminary data.</text>
</comment>
<dbReference type="Proteomes" id="UP001501676">
    <property type="component" value="Unassembled WGS sequence"/>
</dbReference>
<protein>
    <submittedName>
        <fullName evidence="2">Membrane protein</fullName>
    </submittedName>
</protein>
<dbReference type="PANTHER" id="PTHR36974:SF1">
    <property type="entry name" value="DOXX FAMILY MEMBRANE PROTEIN"/>
    <property type="match status" value="1"/>
</dbReference>
<evidence type="ECO:0000313" key="3">
    <source>
        <dbReference type="Proteomes" id="UP001501676"/>
    </source>
</evidence>
<evidence type="ECO:0000256" key="1">
    <source>
        <dbReference type="SAM" id="Phobius"/>
    </source>
</evidence>
<gene>
    <name evidence="2" type="ORF">GCM10020369_45180</name>
</gene>
<keyword evidence="1" id="KW-0472">Membrane</keyword>
<reference evidence="3" key="1">
    <citation type="journal article" date="2019" name="Int. J. Syst. Evol. Microbiol.">
        <title>The Global Catalogue of Microorganisms (GCM) 10K type strain sequencing project: providing services to taxonomists for standard genome sequencing and annotation.</title>
        <authorList>
            <consortium name="The Broad Institute Genomics Platform"/>
            <consortium name="The Broad Institute Genome Sequencing Center for Infectious Disease"/>
            <person name="Wu L."/>
            <person name="Ma J."/>
        </authorList>
    </citation>
    <scope>NUCLEOTIDE SEQUENCE [LARGE SCALE GENOMIC DNA]</scope>
    <source>
        <strain evidence="3">JCM 9458</strain>
    </source>
</reference>
<sequence>MTSPTRALRAAGQVALGAVLVGAGVGHLTTLREEFQAQVPSWMPVDPDTVVLGSGVVEIALGASLLTTWRQPARRRLGTLVAGFFVAVFPGNVAQLVERKDGFGLDSDRKRALRLLGQPALVAWARAATKS</sequence>
<dbReference type="RefSeq" id="WP_345730169.1">
    <property type="nucleotide sequence ID" value="NZ_BAAAYN010000029.1"/>
</dbReference>
<organism evidence="2 3">
    <name type="scientific">Cryptosporangium minutisporangium</name>
    <dbReference type="NCBI Taxonomy" id="113569"/>
    <lineage>
        <taxon>Bacteria</taxon>
        <taxon>Bacillati</taxon>
        <taxon>Actinomycetota</taxon>
        <taxon>Actinomycetes</taxon>
        <taxon>Cryptosporangiales</taxon>
        <taxon>Cryptosporangiaceae</taxon>
        <taxon>Cryptosporangium</taxon>
    </lineage>
</organism>
<keyword evidence="1" id="KW-1133">Transmembrane helix</keyword>
<dbReference type="EMBL" id="BAAAYN010000029">
    <property type="protein sequence ID" value="GAA3390603.1"/>
    <property type="molecule type" value="Genomic_DNA"/>
</dbReference>
<keyword evidence="1" id="KW-0812">Transmembrane</keyword>